<evidence type="ECO:0000313" key="2">
    <source>
        <dbReference type="EMBL" id="KAF2789821.1"/>
    </source>
</evidence>
<feature type="region of interest" description="Disordered" evidence="1">
    <location>
        <begin position="38"/>
        <end position="57"/>
    </location>
</feature>
<protein>
    <submittedName>
        <fullName evidence="2">Uncharacterized protein</fullName>
    </submittedName>
</protein>
<gene>
    <name evidence="2" type="ORF">K505DRAFT_327992</name>
</gene>
<feature type="compositionally biased region" description="Basic and acidic residues" evidence="1">
    <location>
        <begin position="46"/>
        <end position="55"/>
    </location>
</feature>
<accession>A0A6A6X0W6</accession>
<dbReference type="Proteomes" id="UP000799757">
    <property type="component" value="Unassembled WGS sequence"/>
</dbReference>
<evidence type="ECO:0000256" key="1">
    <source>
        <dbReference type="SAM" id="MobiDB-lite"/>
    </source>
</evidence>
<proteinExistence type="predicted"/>
<sequence>MSSCWLNRGRKCPRTHAELKFPPPKICHMHRKPLMQTSASLPMLPSRDRRPKSDDADTEIAVRTGLLIPLHSHSHLNIPPQFQRASKQQTETTDNLPQCRHTDPQKRLQTHGINTPTKLVNACPFRAPHSGNAEATLRQLDSHRTNVIKALPVY</sequence>
<dbReference type="AlphaFoldDB" id="A0A6A6X0W6"/>
<name>A0A6A6X0W6_9PLEO</name>
<reference evidence="2" key="1">
    <citation type="journal article" date="2020" name="Stud. Mycol.">
        <title>101 Dothideomycetes genomes: a test case for predicting lifestyles and emergence of pathogens.</title>
        <authorList>
            <person name="Haridas S."/>
            <person name="Albert R."/>
            <person name="Binder M."/>
            <person name="Bloem J."/>
            <person name="Labutti K."/>
            <person name="Salamov A."/>
            <person name="Andreopoulos B."/>
            <person name="Baker S."/>
            <person name="Barry K."/>
            <person name="Bills G."/>
            <person name="Bluhm B."/>
            <person name="Cannon C."/>
            <person name="Castanera R."/>
            <person name="Culley D."/>
            <person name="Daum C."/>
            <person name="Ezra D."/>
            <person name="Gonzalez J."/>
            <person name="Henrissat B."/>
            <person name="Kuo A."/>
            <person name="Liang C."/>
            <person name="Lipzen A."/>
            <person name="Lutzoni F."/>
            <person name="Magnuson J."/>
            <person name="Mondo S."/>
            <person name="Nolan M."/>
            <person name="Ohm R."/>
            <person name="Pangilinan J."/>
            <person name="Park H.-J."/>
            <person name="Ramirez L."/>
            <person name="Alfaro M."/>
            <person name="Sun H."/>
            <person name="Tritt A."/>
            <person name="Yoshinaga Y."/>
            <person name="Zwiers L.-H."/>
            <person name="Turgeon B."/>
            <person name="Goodwin S."/>
            <person name="Spatafora J."/>
            <person name="Crous P."/>
            <person name="Grigoriev I."/>
        </authorList>
    </citation>
    <scope>NUCLEOTIDE SEQUENCE</scope>
    <source>
        <strain evidence="2">CBS 109.77</strain>
    </source>
</reference>
<feature type="compositionally biased region" description="Polar residues" evidence="1">
    <location>
        <begin position="83"/>
        <end position="96"/>
    </location>
</feature>
<keyword evidence="3" id="KW-1185">Reference proteome</keyword>
<organism evidence="2 3">
    <name type="scientific">Melanomma pulvis-pyrius CBS 109.77</name>
    <dbReference type="NCBI Taxonomy" id="1314802"/>
    <lineage>
        <taxon>Eukaryota</taxon>
        <taxon>Fungi</taxon>
        <taxon>Dikarya</taxon>
        <taxon>Ascomycota</taxon>
        <taxon>Pezizomycotina</taxon>
        <taxon>Dothideomycetes</taxon>
        <taxon>Pleosporomycetidae</taxon>
        <taxon>Pleosporales</taxon>
        <taxon>Melanommataceae</taxon>
        <taxon>Melanomma</taxon>
    </lineage>
</organism>
<feature type="region of interest" description="Disordered" evidence="1">
    <location>
        <begin position="83"/>
        <end position="111"/>
    </location>
</feature>
<evidence type="ECO:0000313" key="3">
    <source>
        <dbReference type="Proteomes" id="UP000799757"/>
    </source>
</evidence>
<dbReference type="EMBL" id="MU002111">
    <property type="protein sequence ID" value="KAF2789821.1"/>
    <property type="molecule type" value="Genomic_DNA"/>
</dbReference>